<protein>
    <submittedName>
        <fullName evidence="1">Uncharacterized protein</fullName>
    </submittedName>
</protein>
<evidence type="ECO:0000313" key="1">
    <source>
        <dbReference type="EMBL" id="AZV76648.1"/>
    </source>
</evidence>
<gene>
    <name evidence="1" type="ORF">EBB79_01215</name>
</gene>
<dbReference type="Proteomes" id="UP000283063">
    <property type="component" value="Chromosome"/>
</dbReference>
<organism evidence="1 2">
    <name type="scientific">Parasedimentitalea marina</name>
    <dbReference type="NCBI Taxonomy" id="2483033"/>
    <lineage>
        <taxon>Bacteria</taxon>
        <taxon>Pseudomonadati</taxon>
        <taxon>Pseudomonadota</taxon>
        <taxon>Alphaproteobacteria</taxon>
        <taxon>Rhodobacterales</taxon>
        <taxon>Paracoccaceae</taxon>
        <taxon>Parasedimentitalea</taxon>
    </lineage>
</organism>
<dbReference type="PROSITE" id="PS51257">
    <property type="entry name" value="PROKAR_LIPOPROTEIN"/>
    <property type="match status" value="1"/>
</dbReference>
<reference evidence="1 2" key="1">
    <citation type="submission" date="2018-10" db="EMBL/GenBank/DDBJ databases">
        <title>Parasedimentitalea marina sp. nov., a psychrophilic bacterium isolated from deep seawater of the New Britain Trench.</title>
        <authorList>
            <person name="Cao J."/>
        </authorList>
    </citation>
    <scope>NUCLEOTIDE SEQUENCE [LARGE SCALE GENOMIC DNA]</scope>
    <source>
        <strain evidence="1 2">W43</strain>
    </source>
</reference>
<evidence type="ECO:0000313" key="2">
    <source>
        <dbReference type="Proteomes" id="UP000283063"/>
    </source>
</evidence>
<dbReference type="RefSeq" id="WP_127747092.1">
    <property type="nucleotide sequence ID" value="NZ_CP033219.1"/>
</dbReference>
<name>A0A3T0MY10_9RHOB</name>
<keyword evidence="2" id="KW-1185">Reference proteome</keyword>
<dbReference type="OrthoDB" id="7834608at2"/>
<proteinExistence type="predicted"/>
<dbReference type="EMBL" id="CP033219">
    <property type="protein sequence ID" value="AZV76648.1"/>
    <property type="molecule type" value="Genomic_DNA"/>
</dbReference>
<sequence>MIRAFAFLASLTLLTACGETRMDEAPEDLGTFNMRVGYIYTEKALQWPLSRKSEGSEWNAALQNALDTRLRRYEGTQDYDVAITLEGFLLAPPGIPILVSPKSVAVVNVFVYDVAKKKYLVKKQQMEIFESTTGESALLGSGHSRTKEEQIAGLSLNIVDAVEEMMAEQHLENGWFDVRPDGIEDLRPDGVEVDPAAPS</sequence>
<dbReference type="AlphaFoldDB" id="A0A3T0MY10"/>
<accession>A0A3T0MY10</accession>
<dbReference type="KEGG" id="sedi:EBB79_01215"/>